<evidence type="ECO:0000313" key="5">
    <source>
        <dbReference type="Proteomes" id="UP001595690"/>
    </source>
</evidence>
<dbReference type="Pfam" id="PF13193">
    <property type="entry name" value="AMP-binding_C"/>
    <property type="match status" value="1"/>
</dbReference>
<evidence type="ECO:0000256" key="2">
    <source>
        <dbReference type="ARBA" id="ARBA00022598"/>
    </source>
</evidence>
<evidence type="ECO:0000259" key="3">
    <source>
        <dbReference type="Pfam" id="PF13193"/>
    </source>
</evidence>
<comment type="caution">
    <text evidence="4">The sequence shown here is derived from an EMBL/GenBank/DDBJ whole genome shotgun (WGS) entry which is preliminary data.</text>
</comment>
<dbReference type="PANTHER" id="PTHR43201:SF5">
    <property type="entry name" value="MEDIUM-CHAIN ACYL-COA LIGASE ACSF2, MITOCHONDRIAL"/>
    <property type="match status" value="1"/>
</dbReference>
<organism evidence="4 5">
    <name type="scientific">Lentzea rhizosphaerae</name>
    <dbReference type="NCBI Taxonomy" id="2041025"/>
    <lineage>
        <taxon>Bacteria</taxon>
        <taxon>Bacillati</taxon>
        <taxon>Actinomycetota</taxon>
        <taxon>Actinomycetes</taxon>
        <taxon>Pseudonocardiales</taxon>
        <taxon>Pseudonocardiaceae</taxon>
        <taxon>Lentzea</taxon>
    </lineage>
</organism>
<dbReference type="SUPFAM" id="SSF56801">
    <property type="entry name" value="Acetyl-CoA synthetase-like"/>
    <property type="match status" value="1"/>
</dbReference>
<protein>
    <recommendedName>
        <fullName evidence="3">AMP-binding enzyme C-terminal domain-containing protein</fullName>
    </recommendedName>
</protein>
<reference evidence="5" key="1">
    <citation type="journal article" date="2019" name="Int. J. Syst. Evol. Microbiol.">
        <title>The Global Catalogue of Microorganisms (GCM) 10K type strain sequencing project: providing services to taxonomists for standard genome sequencing and annotation.</title>
        <authorList>
            <consortium name="The Broad Institute Genomics Platform"/>
            <consortium name="The Broad Institute Genome Sequencing Center for Infectious Disease"/>
            <person name="Wu L."/>
            <person name="Ma J."/>
        </authorList>
    </citation>
    <scope>NUCLEOTIDE SEQUENCE [LARGE SCALE GENOMIC DNA]</scope>
    <source>
        <strain evidence="5">CGMCC 4.7405</strain>
    </source>
</reference>
<evidence type="ECO:0000256" key="1">
    <source>
        <dbReference type="ARBA" id="ARBA00006432"/>
    </source>
</evidence>
<dbReference type="Gene3D" id="3.30.300.30">
    <property type="match status" value="1"/>
</dbReference>
<proteinExistence type="inferred from homology"/>
<gene>
    <name evidence="4" type="ORF">ACFOWZ_02630</name>
</gene>
<accession>A0ABV8BM32</accession>
<dbReference type="PANTHER" id="PTHR43201">
    <property type="entry name" value="ACYL-COA SYNTHETASE"/>
    <property type="match status" value="1"/>
</dbReference>
<dbReference type="Proteomes" id="UP001595690">
    <property type="component" value="Unassembled WGS sequence"/>
</dbReference>
<dbReference type="InterPro" id="IPR045851">
    <property type="entry name" value="AMP-bd_C_sf"/>
</dbReference>
<dbReference type="EMBL" id="JBHRZI010000004">
    <property type="protein sequence ID" value="MFC3890355.1"/>
    <property type="molecule type" value="Genomic_DNA"/>
</dbReference>
<dbReference type="RefSeq" id="WP_382368291.1">
    <property type="nucleotide sequence ID" value="NZ_JBHRZI010000004.1"/>
</dbReference>
<evidence type="ECO:0000313" key="4">
    <source>
        <dbReference type="EMBL" id="MFC3890355.1"/>
    </source>
</evidence>
<feature type="domain" description="AMP-binding enzyme C-terminal" evidence="3">
    <location>
        <begin position="36"/>
        <end position="108"/>
    </location>
</feature>
<sequence length="119" mass="13307">MGYFDDDGYLYLNDRSKDVIVTGRTSDNVYSRLLDDFLVTLPGIRQAAAVGRPDEALGEVVHLFLVTDGQEDVDVDRIRDSVVAELGDLYQPTGVTIVPQLPLTKVGKVDKRKLRSHFR</sequence>
<name>A0ABV8BM32_9PSEU</name>
<keyword evidence="2" id="KW-0436">Ligase</keyword>
<keyword evidence="5" id="KW-1185">Reference proteome</keyword>
<comment type="similarity">
    <text evidence="1">Belongs to the ATP-dependent AMP-binding enzyme family.</text>
</comment>
<dbReference type="InterPro" id="IPR025110">
    <property type="entry name" value="AMP-bd_C"/>
</dbReference>